<reference evidence="1" key="1">
    <citation type="submission" date="2023-06" db="EMBL/GenBank/DDBJ databases">
        <title>Reference genome for the Northern bat (Eptesicus nilssonii), a most northern bat species.</title>
        <authorList>
            <person name="Laine V.N."/>
            <person name="Pulliainen A.T."/>
            <person name="Lilley T.M."/>
        </authorList>
    </citation>
    <scope>NUCLEOTIDE SEQUENCE</scope>
    <source>
        <strain evidence="1">BLF_Eptnil</strain>
        <tissue evidence="1">Kidney</tissue>
    </source>
</reference>
<dbReference type="Proteomes" id="UP001177744">
    <property type="component" value="Unassembled WGS sequence"/>
</dbReference>
<keyword evidence="2" id="KW-1185">Reference proteome</keyword>
<name>A0AA40LMN2_CNENI</name>
<evidence type="ECO:0000313" key="2">
    <source>
        <dbReference type="Proteomes" id="UP001177744"/>
    </source>
</evidence>
<proteinExistence type="predicted"/>
<protein>
    <submittedName>
        <fullName evidence="1">Uncharacterized protein</fullName>
    </submittedName>
</protein>
<sequence>MEVVAVVAVAVAGEDSQVEVVAVEDSSELGLEEVTAETRWMHSKKVAFCNSERELSSGTSPAVTLILDLQPPEL</sequence>
<evidence type="ECO:0000313" key="1">
    <source>
        <dbReference type="EMBL" id="KAK1337004.1"/>
    </source>
</evidence>
<dbReference type="AlphaFoldDB" id="A0AA40LMN2"/>
<comment type="caution">
    <text evidence="1">The sequence shown here is derived from an EMBL/GenBank/DDBJ whole genome shotgun (WGS) entry which is preliminary data.</text>
</comment>
<organism evidence="1 2">
    <name type="scientific">Cnephaeus nilssonii</name>
    <name type="common">Northern bat</name>
    <name type="synonym">Eptesicus nilssonii</name>
    <dbReference type="NCBI Taxonomy" id="3371016"/>
    <lineage>
        <taxon>Eukaryota</taxon>
        <taxon>Metazoa</taxon>
        <taxon>Chordata</taxon>
        <taxon>Craniata</taxon>
        <taxon>Vertebrata</taxon>
        <taxon>Euteleostomi</taxon>
        <taxon>Mammalia</taxon>
        <taxon>Eutheria</taxon>
        <taxon>Laurasiatheria</taxon>
        <taxon>Chiroptera</taxon>
        <taxon>Yangochiroptera</taxon>
        <taxon>Vespertilionidae</taxon>
        <taxon>Cnephaeus</taxon>
    </lineage>
</organism>
<dbReference type="EMBL" id="JAULJE010000012">
    <property type="protein sequence ID" value="KAK1337004.1"/>
    <property type="molecule type" value="Genomic_DNA"/>
</dbReference>
<accession>A0AA40LMN2</accession>
<gene>
    <name evidence="1" type="ORF">QTO34_003048</name>
</gene>